<dbReference type="EMBL" id="WJXW01000002">
    <property type="protein sequence ID" value="KAF9739158.1"/>
    <property type="molecule type" value="Genomic_DNA"/>
</dbReference>
<comment type="caution">
    <text evidence="1">The sequence shown here is derived from an EMBL/GenBank/DDBJ whole genome shotgun (WGS) entry which is preliminary data.</text>
</comment>
<gene>
    <name evidence="1" type="ORF">PMIN01_01792</name>
</gene>
<evidence type="ECO:0000313" key="1">
    <source>
        <dbReference type="EMBL" id="KAF9739158.1"/>
    </source>
</evidence>
<dbReference type="Proteomes" id="UP000756921">
    <property type="component" value="Unassembled WGS sequence"/>
</dbReference>
<dbReference type="OrthoDB" id="426882at2759"/>
<keyword evidence="2" id="KW-1185">Reference proteome</keyword>
<name>A0A9P6GPH6_9PLEO</name>
<protein>
    <submittedName>
        <fullName evidence="1">C6 transcription factor</fullName>
    </submittedName>
</protein>
<organism evidence="1 2">
    <name type="scientific">Paraphaeosphaeria minitans</name>
    <dbReference type="NCBI Taxonomy" id="565426"/>
    <lineage>
        <taxon>Eukaryota</taxon>
        <taxon>Fungi</taxon>
        <taxon>Dikarya</taxon>
        <taxon>Ascomycota</taxon>
        <taxon>Pezizomycotina</taxon>
        <taxon>Dothideomycetes</taxon>
        <taxon>Pleosporomycetidae</taxon>
        <taxon>Pleosporales</taxon>
        <taxon>Massarineae</taxon>
        <taxon>Didymosphaeriaceae</taxon>
        <taxon>Paraphaeosphaeria</taxon>
    </lineage>
</organism>
<accession>A0A9P6GPH6</accession>
<proteinExistence type="predicted"/>
<reference evidence="1" key="1">
    <citation type="journal article" date="2020" name="Mol. Plant Microbe Interact.">
        <title>Genome Sequence of the Biocontrol Agent Coniothyrium minitans strain Conio (IMI 134523).</title>
        <authorList>
            <person name="Patel D."/>
            <person name="Shittu T.A."/>
            <person name="Baroncelli R."/>
            <person name="Muthumeenakshi S."/>
            <person name="Osborne T.H."/>
            <person name="Janganan T.K."/>
            <person name="Sreenivasaprasad S."/>
        </authorList>
    </citation>
    <scope>NUCLEOTIDE SEQUENCE</scope>
    <source>
        <strain evidence="1">Conio</strain>
    </source>
</reference>
<dbReference type="AlphaFoldDB" id="A0A9P6GPH6"/>
<sequence>MALHSINDPISQQEVDYTISTLLLALQGLREQSRNYYITKTAYYILKDQLRLEEARLLQDSEDPETAVDESPGLLGEIQSAWTPRIIDISDDPVAEELSKLVKQYLGLASDRQSDNGTDYD</sequence>
<evidence type="ECO:0000313" key="2">
    <source>
        <dbReference type="Proteomes" id="UP000756921"/>
    </source>
</evidence>